<feature type="region of interest" description="Disordered" evidence="1">
    <location>
        <begin position="81"/>
        <end position="119"/>
    </location>
</feature>
<accession>A0A8X6XXD7</accession>
<sequence>MCVRDRWAFFISRSKTSASGSFTCSDSEMDIDSNTSPQRMDLKKEVIGHSVWNLECRPPPFTDYHTYSEEALNVSKEAVPLTSHPWTPSGQSGSPSLDNFRHHEKLPGRDRVQSLGTGHISSGQLSLSLIS</sequence>
<gene>
    <name evidence="2" type="ORF">TNIN_309181</name>
</gene>
<evidence type="ECO:0000313" key="2">
    <source>
        <dbReference type="EMBL" id="GFY62050.1"/>
    </source>
</evidence>
<dbReference type="OrthoDB" id="10268990at2759"/>
<name>A0A8X6XXD7_9ARAC</name>
<organism evidence="2 3">
    <name type="scientific">Trichonephila inaurata madagascariensis</name>
    <dbReference type="NCBI Taxonomy" id="2747483"/>
    <lineage>
        <taxon>Eukaryota</taxon>
        <taxon>Metazoa</taxon>
        <taxon>Ecdysozoa</taxon>
        <taxon>Arthropoda</taxon>
        <taxon>Chelicerata</taxon>
        <taxon>Arachnida</taxon>
        <taxon>Araneae</taxon>
        <taxon>Araneomorphae</taxon>
        <taxon>Entelegynae</taxon>
        <taxon>Araneoidea</taxon>
        <taxon>Nephilidae</taxon>
        <taxon>Trichonephila</taxon>
        <taxon>Trichonephila inaurata</taxon>
    </lineage>
</organism>
<dbReference type="Proteomes" id="UP000886998">
    <property type="component" value="Unassembled WGS sequence"/>
</dbReference>
<feature type="compositionally biased region" description="Basic and acidic residues" evidence="1">
    <location>
        <begin position="99"/>
        <end position="112"/>
    </location>
</feature>
<dbReference type="AlphaFoldDB" id="A0A8X6XXD7"/>
<feature type="compositionally biased region" description="Polar residues" evidence="1">
    <location>
        <begin position="84"/>
        <end position="97"/>
    </location>
</feature>
<protein>
    <submittedName>
        <fullName evidence="2">Uncharacterized protein</fullName>
    </submittedName>
</protein>
<comment type="caution">
    <text evidence="2">The sequence shown here is derived from an EMBL/GenBank/DDBJ whole genome shotgun (WGS) entry which is preliminary data.</text>
</comment>
<keyword evidence="3" id="KW-1185">Reference proteome</keyword>
<reference evidence="2" key="1">
    <citation type="submission" date="2020-08" db="EMBL/GenBank/DDBJ databases">
        <title>Multicomponent nature underlies the extraordinary mechanical properties of spider dragline silk.</title>
        <authorList>
            <person name="Kono N."/>
            <person name="Nakamura H."/>
            <person name="Mori M."/>
            <person name="Yoshida Y."/>
            <person name="Ohtoshi R."/>
            <person name="Malay A.D."/>
            <person name="Moran D.A.P."/>
            <person name="Tomita M."/>
            <person name="Numata K."/>
            <person name="Arakawa K."/>
        </authorList>
    </citation>
    <scope>NUCLEOTIDE SEQUENCE</scope>
</reference>
<proteinExistence type="predicted"/>
<evidence type="ECO:0000256" key="1">
    <source>
        <dbReference type="SAM" id="MobiDB-lite"/>
    </source>
</evidence>
<dbReference type="EMBL" id="BMAV01014025">
    <property type="protein sequence ID" value="GFY62050.1"/>
    <property type="molecule type" value="Genomic_DNA"/>
</dbReference>
<evidence type="ECO:0000313" key="3">
    <source>
        <dbReference type="Proteomes" id="UP000886998"/>
    </source>
</evidence>